<evidence type="ECO:0008006" key="2">
    <source>
        <dbReference type="Google" id="ProtNLM"/>
    </source>
</evidence>
<gene>
    <name evidence="1" type="ORF">LCGC14_2572090</name>
</gene>
<name>A0A0F9AGZ1_9ZZZZ</name>
<dbReference type="SUPFAM" id="SSF140990">
    <property type="entry name" value="FtsH protease domain-like"/>
    <property type="match status" value="1"/>
</dbReference>
<comment type="caution">
    <text evidence="1">The sequence shown here is derived from an EMBL/GenBank/DDBJ whole genome shotgun (WGS) entry which is preliminary data.</text>
</comment>
<evidence type="ECO:0000313" key="1">
    <source>
        <dbReference type="EMBL" id="KKL08814.1"/>
    </source>
</evidence>
<dbReference type="Gene3D" id="1.20.58.760">
    <property type="entry name" value="Peptidase M41"/>
    <property type="match status" value="1"/>
</dbReference>
<dbReference type="AlphaFoldDB" id="A0A0F9AGZ1"/>
<organism evidence="1">
    <name type="scientific">marine sediment metagenome</name>
    <dbReference type="NCBI Taxonomy" id="412755"/>
    <lineage>
        <taxon>unclassified sequences</taxon>
        <taxon>metagenomes</taxon>
        <taxon>ecological metagenomes</taxon>
    </lineage>
</organism>
<accession>A0A0F9AGZ1</accession>
<dbReference type="EMBL" id="LAZR01042727">
    <property type="protein sequence ID" value="KKL08814.1"/>
    <property type="molecule type" value="Genomic_DNA"/>
</dbReference>
<dbReference type="GO" id="GO:0004222">
    <property type="term" value="F:metalloendopeptidase activity"/>
    <property type="evidence" value="ECO:0007669"/>
    <property type="project" value="InterPro"/>
</dbReference>
<reference evidence="1" key="1">
    <citation type="journal article" date="2015" name="Nature">
        <title>Complex archaea that bridge the gap between prokaryotes and eukaryotes.</title>
        <authorList>
            <person name="Spang A."/>
            <person name="Saw J.H."/>
            <person name="Jorgensen S.L."/>
            <person name="Zaremba-Niedzwiedzka K."/>
            <person name="Martijn J."/>
            <person name="Lind A.E."/>
            <person name="van Eijk R."/>
            <person name="Schleper C."/>
            <person name="Guy L."/>
            <person name="Ettema T.J."/>
        </authorList>
    </citation>
    <scope>NUCLEOTIDE SEQUENCE</scope>
</reference>
<dbReference type="GO" id="GO:0006508">
    <property type="term" value="P:proteolysis"/>
    <property type="evidence" value="ECO:0007669"/>
    <property type="project" value="InterPro"/>
</dbReference>
<feature type="non-terminal residue" evidence="1">
    <location>
        <position position="1"/>
    </location>
</feature>
<protein>
    <recommendedName>
        <fullName evidence="2">Peptidase M41 domain-containing protein</fullName>
    </recommendedName>
</protein>
<dbReference type="GO" id="GO:0004176">
    <property type="term" value="F:ATP-dependent peptidase activity"/>
    <property type="evidence" value="ECO:0007669"/>
    <property type="project" value="InterPro"/>
</dbReference>
<dbReference type="InterPro" id="IPR037219">
    <property type="entry name" value="Peptidase_M41-like"/>
</dbReference>
<proteinExistence type="predicted"/>
<dbReference type="GO" id="GO:0005524">
    <property type="term" value="F:ATP binding"/>
    <property type="evidence" value="ECO:0007669"/>
    <property type="project" value="InterPro"/>
</dbReference>
<sequence length="47" mass="5419">DRTRKILNENMDILHKLANILLEKETVTGSELDDLIRVMRPGIEFPA</sequence>